<organism evidence="1 2">
    <name type="scientific">Candidatus Berkelbacteria bacterium Licking1014_2</name>
    <dbReference type="NCBI Taxonomy" id="2017146"/>
    <lineage>
        <taxon>Bacteria</taxon>
        <taxon>Candidatus Berkelbacteria</taxon>
    </lineage>
</organism>
<comment type="caution">
    <text evidence="1">The sequence shown here is derived from an EMBL/GenBank/DDBJ whole genome shotgun (WGS) entry which is preliminary data.</text>
</comment>
<dbReference type="AlphaFoldDB" id="A0A554LSI8"/>
<evidence type="ECO:0000313" key="1">
    <source>
        <dbReference type="EMBL" id="TSC95838.1"/>
    </source>
</evidence>
<protein>
    <submittedName>
        <fullName evidence="1">Uncharacterized protein</fullName>
    </submittedName>
</protein>
<gene>
    <name evidence="1" type="ORF">CEN88_416</name>
</gene>
<evidence type="ECO:0000313" key="2">
    <source>
        <dbReference type="Proteomes" id="UP000318711"/>
    </source>
</evidence>
<sequence>MTEYNPLEIEPRLNSPILLARVYTWVIRDLMLGLM</sequence>
<name>A0A554LSI8_9BACT</name>
<dbReference type="Proteomes" id="UP000318711">
    <property type="component" value="Unassembled WGS sequence"/>
</dbReference>
<accession>A0A554LSI8</accession>
<proteinExistence type="predicted"/>
<dbReference type="EMBL" id="VMGL01000053">
    <property type="protein sequence ID" value="TSC95838.1"/>
    <property type="molecule type" value="Genomic_DNA"/>
</dbReference>
<reference evidence="1 2" key="1">
    <citation type="submission" date="2017-07" db="EMBL/GenBank/DDBJ databases">
        <title>Mechanisms for carbon and nitrogen cycling indicate functional differentiation within the Candidate Phyla Radiation.</title>
        <authorList>
            <person name="Danczak R.E."/>
            <person name="Johnston M.D."/>
            <person name="Kenah C."/>
            <person name="Slattery M."/>
            <person name="Wrighton K.C."/>
            <person name="Wilkins M.J."/>
        </authorList>
    </citation>
    <scope>NUCLEOTIDE SEQUENCE [LARGE SCALE GENOMIC DNA]</scope>
    <source>
        <strain evidence="1">Licking1014_2</strain>
    </source>
</reference>